<accession>A0A1F5J933</accession>
<reference evidence="1 2" key="1">
    <citation type="journal article" date="2016" name="Nat. Commun.">
        <title>Thousands of microbial genomes shed light on interconnected biogeochemical processes in an aquifer system.</title>
        <authorList>
            <person name="Anantharaman K."/>
            <person name="Brown C.T."/>
            <person name="Hug L.A."/>
            <person name="Sharon I."/>
            <person name="Castelle C.J."/>
            <person name="Probst A.J."/>
            <person name="Thomas B.C."/>
            <person name="Singh A."/>
            <person name="Wilkins M.J."/>
            <person name="Karaoz U."/>
            <person name="Brodie E.L."/>
            <person name="Williams K.H."/>
            <person name="Hubbard S.S."/>
            <person name="Banfield J.F."/>
        </authorList>
    </citation>
    <scope>NUCLEOTIDE SEQUENCE [LARGE SCALE GENOMIC DNA]</scope>
</reference>
<proteinExistence type="predicted"/>
<gene>
    <name evidence="1" type="ORF">A3C26_04490</name>
</gene>
<comment type="caution">
    <text evidence="1">The sequence shown here is derived from an EMBL/GenBank/DDBJ whole genome shotgun (WGS) entry which is preliminary data.</text>
</comment>
<organism evidence="1 2">
    <name type="scientific">Candidatus Daviesbacteria bacterium RIFCSPHIGHO2_02_FULL_39_12</name>
    <dbReference type="NCBI Taxonomy" id="1797770"/>
    <lineage>
        <taxon>Bacteria</taxon>
        <taxon>Candidatus Daviesiibacteriota</taxon>
    </lineage>
</organism>
<dbReference type="AlphaFoldDB" id="A0A1F5J933"/>
<dbReference type="Proteomes" id="UP000177042">
    <property type="component" value="Unassembled WGS sequence"/>
</dbReference>
<evidence type="ECO:0000313" key="1">
    <source>
        <dbReference type="EMBL" id="OGE25141.1"/>
    </source>
</evidence>
<protein>
    <submittedName>
        <fullName evidence="1">Uncharacterized protein</fullName>
    </submittedName>
</protein>
<name>A0A1F5J933_9BACT</name>
<sequence length="83" mass="9882">MHKRTPAQVYQPSEKRKPKQELQQLLTITVRRYVYTDSTISLFGIRYKIPAGYIGCRIWLYLKGDKVSLEAMDKIIYKFRLKV</sequence>
<evidence type="ECO:0000313" key="2">
    <source>
        <dbReference type="Proteomes" id="UP000177042"/>
    </source>
</evidence>
<dbReference type="EMBL" id="MFCX01000031">
    <property type="protein sequence ID" value="OGE25141.1"/>
    <property type="molecule type" value="Genomic_DNA"/>
</dbReference>